<accession>A0A1H2WYL8</accession>
<dbReference type="EMBL" id="FNMU01000005">
    <property type="protein sequence ID" value="SDW85763.1"/>
    <property type="molecule type" value="Genomic_DNA"/>
</dbReference>
<proteinExistence type="predicted"/>
<name>A0A1H2WYL8_9EURY</name>
<dbReference type="Proteomes" id="UP000198669">
    <property type="component" value="Unassembled WGS sequence"/>
</dbReference>
<dbReference type="OrthoDB" id="142728at2157"/>
<organism evidence="1 2">
    <name type="scientific">Methanohalophilus halophilus</name>
    <dbReference type="NCBI Taxonomy" id="2177"/>
    <lineage>
        <taxon>Archaea</taxon>
        <taxon>Methanobacteriati</taxon>
        <taxon>Methanobacteriota</taxon>
        <taxon>Stenosarchaea group</taxon>
        <taxon>Methanomicrobia</taxon>
        <taxon>Methanosarcinales</taxon>
        <taxon>Methanosarcinaceae</taxon>
        <taxon>Methanohalophilus</taxon>
    </lineage>
</organism>
<dbReference type="RefSeq" id="WP_148039501.1">
    <property type="nucleotide sequence ID" value="NZ_CP017921.1"/>
</dbReference>
<evidence type="ECO:0000313" key="2">
    <source>
        <dbReference type="Proteomes" id="UP000198669"/>
    </source>
</evidence>
<sequence length="78" mass="9250">MQFRDLIDNRFRDRLQAILIPQKLLHPSTNNPFALEVSIMKKDKWGVYTILPSKLYFDVSEILSLYDTSEELDLLKYT</sequence>
<dbReference type="GeneID" id="43321287"/>
<gene>
    <name evidence="1" type="ORF">SAMN04515625_1765</name>
</gene>
<evidence type="ECO:0000313" key="1">
    <source>
        <dbReference type="EMBL" id="SDW85763.1"/>
    </source>
</evidence>
<reference evidence="1 2" key="1">
    <citation type="submission" date="2016-10" db="EMBL/GenBank/DDBJ databases">
        <authorList>
            <person name="de Groot N.N."/>
        </authorList>
    </citation>
    <scope>NUCLEOTIDE SEQUENCE [LARGE SCALE GENOMIC DNA]</scope>
    <source>
        <strain evidence="1 2">Z-7982</strain>
    </source>
</reference>
<dbReference type="AlphaFoldDB" id="A0A1H2WYL8"/>
<protein>
    <submittedName>
        <fullName evidence="1">Uncharacterized protein</fullName>
    </submittedName>
</protein>